<sequence>MCLRQESTPSAVPPTPAGDLSGGDPNPSCDEEEAPQLRRTQRTTAGQHTSPYNLPRSTVTSASLGVVGAAVLSESGVGSDSA</sequence>
<evidence type="ECO:0000313" key="2">
    <source>
        <dbReference type="Proteomes" id="UP000830395"/>
    </source>
</evidence>
<protein>
    <submittedName>
        <fullName evidence="1">Uncharacterized protein</fullName>
    </submittedName>
</protein>
<dbReference type="EMBL" id="CM040991">
    <property type="protein sequence ID" value="MCJ8742859.1"/>
    <property type="molecule type" value="Genomic_DNA"/>
</dbReference>
<keyword evidence="2" id="KW-1185">Reference proteome</keyword>
<proteinExistence type="predicted"/>
<evidence type="ECO:0000313" key="1">
    <source>
        <dbReference type="EMBL" id="MCJ8742859.1"/>
    </source>
</evidence>
<comment type="caution">
    <text evidence="1">The sequence shown here is derived from an EMBL/GenBank/DDBJ whole genome shotgun (WGS) entry which is preliminary data.</text>
</comment>
<dbReference type="Proteomes" id="UP000830395">
    <property type="component" value="Chromosome 17"/>
</dbReference>
<reference evidence="1" key="1">
    <citation type="submission" date="2020-02" db="EMBL/GenBank/DDBJ databases">
        <title>Genome sequencing of the panga catfish, Pangasius djambal.</title>
        <authorList>
            <person name="Wen M."/>
            <person name="Zahm M."/>
            <person name="Roques C."/>
            <person name="Cabau C."/>
            <person name="Klopp C."/>
            <person name="Donnadieu C."/>
            <person name="Jouanno E."/>
            <person name="Avarre J.-C."/>
            <person name="Campet M."/>
            <person name="Ha T."/>
            <person name="Dugue R."/>
            <person name="Lampietro C."/>
            <person name="Louis A."/>
            <person name="Herpin A."/>
            <person name="Echchiki A."/>
            <person name="Berthelot C."/>
            <person name="Parey E."/>
            <person name="Roest-Crollius H."/>
            <person name="Braasch I."/>
            <person name="Postlethwait J.H."/>
            <person name="Bobe J."/>
            <person name="Montfort J."/>
            <person name="Bouchez O."/>
            <person name="Begum T."/>
            <person name="Schartl M."/>
            <person name="Gustiano R."/>
            <person name="Guiguen Y."/>
        </authorList>
    </citation>
    <scope>NUCLEOTIDE SEQUENCE</scope>
    <source>
        <strain evidence="1">Pdj_M5554</strain>
    </source>
</reference>
<organism evidence="1 2">
    <name type="scientific">Pangasius djambal</name>
    <dbReference type="NCBI Taxonomy" id="1691987"/>
    <lineage>
        <taxon>Eukaryota</taxon>
        <taxon>Metazoa</taxon>
        <taxon>Chordata</taxon>
        <taxon>Craniata</taxon>
        <taxon>Vertebrata</taxon>
        <taxon>Euteleostomi</taxon>
        <taxon>Actinopterygii</taxon>
        <taxon>Neopterygii</taxon>
        <taxon>Teleostei</taxon>
        <taxon>Ostariophysi</taxon>
        <taxon>Siluriformes</taxon>
        <taxon>Pangasiidae</taxon>
        <taxon>Pangasius</taxon>
    </lineage>
</organism>
<gene>
    <name evidence="1" type="ORF">PDJAM_G00087020</name>
</gene>
<accession>A0ACC5Z4S1</accession>
<name>A0ACC5Z4S1_9TELE</name>